<evidence type="ECO:0000259" key="3">
    <source>
        <dbReference type="PROSITE" id="PS51352"/>
    </source>
</evidence>
<feature type="domain" description="Thioredoxin" evidence="3">
    <location>
        <begin position="170"/>
        <end position="311"/>
    </location>
</feature>
<name>D8PU52_SCHCM</name>
<proteinExistence type="predicted"/>
<feature type="region of interest" description="Disordered" evidence="2">
    <location>
        <begin position="138"/>
        <end position="161"/>
    </location>
</feature>
<protein>
    <recommendedName>
        <fullName evidence="3">Thioredoxin domain-containing protein</fullName>
    </recommendedName>
</protein>
<evidence type="ECO:0000313" key="5">
    <source>
        <dbReference type="Proteomes" id="UP000007431"/>
    </source>
</evidence>
<organism evidence="5">
    <name type="scientific">Schizophyllum commune (strain H4-8 / FGSC 9210)</name>
    <name type="common">Split gill fungus</name>
    <dbReference type="NCBI Taxonomy" id="578458"/>
    <lineage>
        <taxon>Eukaryota</taxon>
        <taxon>Fungi</taxon>
        <taxon>Dikarya</taxon>
        <taxon>Basidiomycota</taxon>
        <taxon>Agaricomycotina</taxon>
        <taxon>Agaricomycetes</taxon>
        <taxon>Agaricomycetidae</taxon>
        <taxon>Agaricales</taxon>
        <taxon>Schizophyllaceae</taxon>
        <taxon>Schizophyllum</taxon>
    </lineage>
</organism>
<evidence type="ECO:0000313" key="4">
    <source>
        <dbReference type="EMBL" id="EFJ01389.1"/>
    </source>
</evidence>
<evidence type="ECO:0000256" key="2">
    <source>
        <dbReference type="SAM" id="MobiDB-lite"/>
    </source>
</evidence>
<sequence>MGTVMEIESTREWKAALKSAKAARMLTFAMFYVPRSKACKVRPARSLFLLVPISRTSTDAPLEVLGPIFSQLASQYENVVFLKVDVTKNRRIEGKYNIDQVPTFIVYRGERLVDGCVKPTRRELLALAARCFSMEPKPATAPLPGAGNTTPVNKGPSPVAANPLHAEAARDEAKTNPASAADPPTLGKPIEIESILQWTTFLTPTTKDEHLVLVQFYSPANRECKSITPTFTQLAAQYPKVTFLRVDATQHPGAAIAKKYKIDTLPFFWLFSGGLPVDGMMGSDARSLRELAARRFSVPDIHNPGVDATIPVDADVAKAQGNAAFAMGDYGQAAAHYTRAVELAPGWAVPRANRAYAHMKLVEGAGTGVSDTGTEEGQRDTGAPKDLRNELRLRAMEDAYVATRLDERWGKGWVRLAQAMLMEAEVEGREGREEGVRKMLEGAQEALYNAVGLSEGRVLKEAQEMMEDVTARLKAL</sequence>
<dbReference type="InterPro" id="IPR036249">
    <property type="entry name" value="Thioredoxin-like_sf"/>
</dbReference>
<dbReference type="SUPFAM" id="SSF52833">
    <property type="entry name" value="Thioredoxin-like"/>
    <property type="match status" value="2"/>
</dbReference>
<dbReference type="SMART" id="SM00028">
    <property type="entry name" value="TPR"/>
    <property type="match status" value="1"/>
</dbReference>
<dbReference type="PANTHER" id="PTHR10438">
    <property type="entry name" value="THIOREDOXIN"/>
    <property type="match status" value="1"/>
</dbReference>
<gene>
    <name evidence="4" type="ORF">SCHCODRAFT_106206</name>
</gene>
<dbReference type="AlphaFoldDB" id="D8PU52"/>
<dbReference type="GO" id="GO:0006950">
    <property type="term" value="P:response to stress"/>
    <property type="evidence" value="ECO:0007669"/>
    <property type="project" value="UniProtKB-ARBA"/>
</dbReference>
<feature type="repeat" description="TPR" evidence="1">
    <location>
        <begin position="314"/>
        <end position="347"/>
    </location>
</feature>
<dbReference type="VEuPathDB" id="FungiDB:SCHCODRAFT_02003746"/>
<dbReference type="SUPFAM" id="SSF48452">
    <property type="entry name" value="TPR-like"/>
    <property type="match status" value="1"/>
</dbReference>
<accession>D8PU52</accession>
<feature type="non-terminal residue" evidence="4">
    <location>
        <position position="476"/>
    </location>
</feature>
<dbReference type="InterPro" id="IPR013766">
    <property type="entry name" value="Thioredoxin_domain"/>
</dbReference>
<dbReference type="PROSITE" id="PS50005">
    <property type="entry name" value="TPR"/>
    <property type="match status" value="1"/>
</dbReference>
<dbReference type="InterPro" id="IPR050620">
    <property type="entry name" value="Thioredoxin_H-type-like"/>
</dbReference>
<dbReference type="CDD" id="cd02947">
    <property type="entry name" value="TRX_family"/>
    <property type="match status" value="2"/>
</dbReference>
<dbReference type="PROSITE" id="PS51352">
    <property type="entry name" value="THIOREDOXIN_2"/>
    <property type="match status" value="1"/>
</dbReference>
<dbReference type="InterPro" id="IPR011990">
    <property type="entry name" value="TPR-like_helical_dom_sf"/>
</dbReference>
<dbReference type="Pfam" id="PF00085">
    <property type="entry name" value="Thioredoxin"/>
    <property type="match status" value="2"/>
</dbReference>
<dbReference type="Proteomes" id="UP000007431">
    <property type="component" value="Unassembled WGS sequence"/>
</dbReference>
<dbReference type="PANTHER" id="PTHR10438:SF468">
    <property type="entry name" value="THIOREDOXIN-1-RELATED"/>
    <property type="match status" value="1"/>
</dbReference>
<dbReference type="Gene3D" id="3.40.30.10">
    <property type="entry name" value="Glutaredoxin"/>
    <property type="match status" value="2"/>
</dbReference>
<dbReference type="Gene3D" id="1.25.40.10">
    <property type="entry name" value="Tetratricopeptide repeat domain"/>
    <property type="match status" value="1"/>
</dbReference>
<dbReference type="EMBL" id="GL377303">
    <property type="protein sequence ID" value="EFJ01389.1"/>
    <property type="molecule type" value="Genomic_DNA"/>
</dbReference>
<keyword evidence="1" id="KW-0802">TPR repeat</keyword>
<feature type="region of interest" description="Disordered" evidence="2">
    <location>
        <begin position="167"/>
        <end position="186"/>
    </location>
</feature>
<evidence type="ECO:0000256" key="1">
    <source>
        <dbReference type="PROSITE-ProRule" id="PRU00339"/>
    </source>
</evidence>
<dbReference type="HOGENOM" id="CLU_573850_0_0_1"/>
<reference evidence="4 5" key="1">
    <citation type="journal article" date="2010" name="Nat. Biotechnol.">
        <title>Genome sequence of the model mushroom Schizophyllum commune.</title>
        <authorList>
            <person name="Ohm R.A."/>
            <person name="de Jong J.F."/>
            <person name="Lugones L.G."/>
            <person name="Aerts A."/>
            <person name="Kothe E."/>
            <person name="Stajich J.E."/>
            <person name="de Vries R.P."/>
            <person name="Record E."/>
            <person name="Levasseur A."/>
            <person name="Baker S.E."/>
            <person name="Bartholomew K.A."/>
            <person name="Coutinho P.M."/>
            <person name="Erdmann S."/>
            <person name="Fowler T.J."/>
            <person name="Gathman A.C."/>
            <person name="Lombard V."/>
            <person name="Henrissat B."/>
            <person name="Knabe N."/>
            <person name="Kuees U."/>
            <person name="Lilly W.W."/>
            <person name="Lindquist E."/>
            <person name="Lucas S."/>
            <person name="Magnuson J.K."/>
            <person name="Piumi F."/>
            <person name="Raudaskoski M."/>
            <person name="Salamov A."/>
            <person name="Schmutz J."/>
            <person name="Schwarze F.W.M.R."/>
            <person name="vanKuyk P.A."/>
            <person name="Horton J.S."/>
            <person name="Grigoriev I.V."/>
            <person name="Woesten H.A.B."/>
        </authorList>
    </citation>
    <scope>NUCLEOTIDE SEQUENCE [LARGE SCALE GENOMIC DNA]</scope>
    <source>
        <strain evidence="5">H4-8 / FGSC 9210</strain>
    </source>
</reference>
<keyword evidence="5" id="KW-1185">Reference proteome</keyword>
<dbReference type="InterPro" id="IPR019734">
    <property type="entry name" value="TPR_rpt"/>
</dbReference>
<dbReference type="STRING" id="578458.D8PU52"/>
<dbReference type="InParanoid" id="D8PU52"/>